<sequence>MSQSQIKNVVFDIGNVVVRWSPQEIINLTFPELNSCEQLAQSVFGSEIWLDINKGITTEHETQCRYQQEFGFSTQDTERLFYYIKQTQILLYQSTELIQRVKQAGYGVYALTDNVHETVEFLKTTYDFWGLFDGAIVSAELGTLKPQPEIYHALMARYGLIAQETVFLDDMPHNVAGAKAVGMEAIQFESAQQGEFALKSLGLEL</sequence>
<organism evidence="1 2">
    <name type="scientific">Pseudoalteromonas luteoviolacea</name>
    <dbReference type="NCBI Taxonomy" id="43657"/>
    <lineage>
        <taxon>Bacteria</taxon>
        <taxon>Pseudomonadati</taxon>
        <taxon>Pseudomonadota</taxon>
        <taxon>Gammaproteobacteria</taxon>
        <taxon>Alteromonadales</taxon>
        <taxon>Pseudoalteromonadaceae</taxon>
        <taxon>Pseudoalteromonas</taxon>
    </lineage>
</organism>
<dbReference type="AlphaFoldDB" id="A0A0C1MQN7"/>
<dbReference type="InterPro" id="IPR006439">
    <property type="entry name" value="HAD-SF_hydro_IA"/>
</dbReference>
<dbReference type="InterPro" id="IPR036412">
    <property type="entry name" value="HAD-like_sf"/>
</dbReference>
<dbReference type="SFLD" id="SFLDS00003">
    <property type="entry name" value="Haloacid_Dehalogenase"/>
    <property type="match status" value="1"/>
</dbReference>
<dbReference type="Pfam" id="PF00702">
    <property type="entry name" value="Hydrolase"/>
    <property type="match status" value="1"/>
</dbReference>
<dbReference type="Gene3D" id="3.40.50.1000">
    <property type="entry name" value="HAD superfamily/HAD-like"/>
    <property type="match status" value="1"/>
</dbReference>
<reference evidence="1 2" key="1">
    <citation type="submission" date="2014-12" db="EMBL/GenBank/DDBJ databases">
        <title>Draft Genome Sequence of Pseudoalteromonas luteoviolacea HI1.</title>
        <authorList>
            <person name="Asahina A.Y."/>
            <person name="Hadfield M.G."/>
        </authorList>
    </citation>
    <scope>NUCLEOTIDE SEQUENCE [LARGE SCALE GENOMIC DNA]</scope>
    <source>
        <strain evidence="1 2">HI1</strain>
    </source>
</reference>
<dbReference type="OrthoDB" id="9797415at2"/>
<dbReference type="PANTHER" id="PTHR43611:SF3">
    <property type="entry name" value="FLAVIN MONONUCLEOTIDE HYDROLASE 1, CHLOROPLATIC"/>
    <property type="match status" value="1"/>
</dbReference>
<name>A0A0C1MQN7_9GAMM</name>
<dbReference type="SUPFAM" id="SSF56784">
    <property type="entry name" value="HAD-like"/>
    <property type="match status" value="1"/>
</dbReference>
<dbReference type="InterPro" id="IPR023198">
    <property type="entry name" value="PGP-like_dom2"/>
</dbReference>
<evidence type="ECO:0000313" key="2">
    <source>
        <dbReference type="Proteomes" id="UP000031327"/>
    </source>
</evidence>
<dbReference type="CDD" id="cd02603">
    <property type="entry name" value="HAD_sEH-N_like"/>
    <property type="match status" value="1"/>
</dbReference>
<dbReference type="InterPro" id="IPR023214">
    <property type="entry name" value="HAD_sf"/>
</dbReference>
<dbReference type="NCBIfam" id="TIGR01509">
    <property type="entry name" value="HAD-SF-IA-v3"/>
    <property type="match status" value="1"/>
</dbReference>
<evidence type="ECO:0000313" key="1">
    <source>
        <dbReference type="EMBL" id="KID56953.1"/>
    </source>
</evidence>
<comment type="caution">
    <text evidence="1">The sequence shown here is derived from an EMBL/GenBank/DDBJ whole genome shotgun (WGS) entry which is preliminary data.</text>
</comment>
<accession>A0A0C1MQN7</accession>
<dbReference type="GO" id="GO:0016787">
    <property type="term" value="F:hydrolase activity"/>
    <property type="evidence" value="ECO:0007669"/>
    <property type="project" value="UniProtKB-KW"/>
</dbReference>
<keyword evidence="1" id="KW-0378">Hydrolase</keyword>
<dbReference type="RefSeq" id="WP_039610013.1">
    <property type="nucleotide sequence ID" value="NZ_JWIC01000006.1"/>
</dbReference>
<dbReference type="Gene3D" id="1.10.150.240">
    <property type="entry name" value="Putative phosphatase, domain 2"/>
    <property type="match status" value="1"/>
</dbReference>
<gene>
    <name evidence="1" type="ORF">JF50_13815</name>
</gene>
<dbReference type="PANTHER" id="PTHR43611">
    <property type="entry name" value="ALPHA-D-GLUCOSE 1-PHOSPHATE PHOSPHATASE"/>
    <property type="match status" value="1"/>
</dbReference>
<protein>
    <submittedName>
        <fullName evidence="1">HAD family hydrolase</fullName>
    </submittedName>
</protein>
<dbReference type="Proteomes" id="UP000031327">
    <property type="component" value="Unassembled WGS sequence"/>
</dbReference>
<proteinExistence type="predicted"/>
<dbReference type="SFLD" id="SFLDG01129">
    <property type="entry name" value="C1.5:_HAD__Beta-PGM__Phosphata"/>
    <property type="match status" value="1"/>
</dbReference>
<dbReference type="EMBL" id="JWIC01000006">
    <property type="protein sequence ID" value="KID56953.1"/>
    <property type="molecule type" value="Genomic_DNA"/>
</dbReference>